<comment type="caution">
    <text evidence="1">The sequence shown here is derived from an EMBL/GenBank/DDBJ whole genome shotgun (WGS) entry which is preliminary data.</text>
</comment>
<evidence type="ECO:0000313" key="2">
    <source>
        <dbReference type="Proteomes" id="UP000614350"/>
    </source>
</evidence>
<sequence>MSMSMSMGMGMGMGMGMDIGMGHGSWGPVESRAEFNRFSINEISSRARRRTKISYSSEARSVNGVPVTWK</sequence>
<dbReference type="EMBL" id="JACSEA010000015">
    <property type="protein sequence ID" value="KAF7385157.1"/>
    <property type="molecule type" value="Genomic_DNA"/>
</dbReference>
<name>A0A834MTV5_VESVU</name>
<evidence type="ECO:0000313" key="1">
    <source>
        <dbReference type="EMBL" id="KAF7385157.1"/>
    </source>
</evidence>
<gene>
    <name evidence="1" type="ORF">HZH66_012243</name>
</gene>
<reference evidence="1" key="1">
    <citation type="journal article" date="2020" name="G3 (Bethesda)">
        <title>High-Quality Assemblies for Three Invasive Social Wasps from the &lt;i&gt;Vespula&lt;/i&gt; Genus.</title>
        <authorList>
            <person name="Harrop T.W.R."/>
            <person name="Guhlin J."/>
            <person name="McLaughlin G.M."/>
            <person name="Permina E."/>
            <person name="Stockwell P."/>
            <person name="Gilligan J."/>
            <person name="Le Lec M.F."/>
            <person name="Gruber M.A.M."/>
            <person name="Quinn O."/>
            <person name="Lovegrove M."/>
            <person name="Duncan E.J."/>
            <person name="Remnant E.J."/>
            <person name="Van Eeckhoven J."/>
            <person name="Graham B."/>
            <person name="Knapp R.A."/>
            <person name="Langford K.W."/>
            <person name="Kronenberg Z."/>
            <person name="Press M.O."/>
            <person name="Eacker S.M."/>
            <person name="Wilson-Rankin E.E."/>
            <person name="Purcell J."/>
            <person name="Lester P.J."/>
            <person name="Dearden P.K."/>
        </authorList>
    </citation>
    <scope>NUCLEOTIDE SEQUENCE</scope>
    <source>
        <strain evidence="1">Marl-1</strain>
    </source>
</reference>
<dbReference type="Proteomes" id="UP000614350">
    <property type="component" value="Unassembled WGS sequence"/>
</dbReference>
<protein>
    <submittedName>
        <fullName evidence="1">Uncharacterized protein</fullName>
    </submittedName>
</protein>
<accession>A0A834MTV5</accession>
<organism evidence="1 2">
    <name type="scientific">Vespula vulgaris</name>
    <name type="common">Yellow jacket</name>
    <name type="synonym">Wasp</name>
    <dbReference type="NCBI Taxonomy" id="7454"/>
    <lineage>
        <taxon>Eukaryota</taxon>
        <taxon>Metazoa</taxon>
        <taxon>Ecdysozoa</taxon>
        <taxon>Arthropoda</taxon>
        <taxon>Hexapoda</taxon>
        <taxon>Insecta</taxon>
        <taxon>Pterygota</taxon>
        <taxon>Neoptera</taxon>
        <taxon>Endopterygota</taxon>
        <taxon>Hymenoptera</taxon>
        <taxon>Apocrita</taxon>
        <taxon>Aculeata</taxon>
        <taxon>Vespoidea</taxon>
        <taxon>Vespidae</taxon>
        <taxon>Vespinae</taxon>
        <taxon>Vespula</taxon>
    </lineage>
</organism>
<dbReference type="AlphaFoldDB" id="A0A834MTV5"/>
<keyword evidence="2" id="KW-1185">Reference proteome</keyword>
<proteinExistence type="predicted"/>